<evidence type="ECO:0000256" key="1">
    <source>
        <dbReference type="ARBA" id="ARBA00001933"/>
    </source>
</evidence>
<evidence type="ECO:0000256" key="4">
    <source>
        <dbReference type="ARBA" id="ARBA00022679"/>
    </source>
</evidence>
<dbReference type="Gene3D" id="3.90.1150.10">
    <property type="entry name" value="Aspartate Aminotransferase, domain 1"/>
    <property type="match status" value="1"/>
</dbReference>
<dbReference type="GO" id="GO:0008483">
    <property type="term" value="F:transaminase activity"/>
    <property type="evidence" value="ECO:0007669"/>
    <property type="project" value="UniProtKB-KW"/>
</dbReference>
<dbReference type="InterPro" id="IPR015424">
    <property type="entry name" value="PyrdxlP-dep_Trfase"/>
</dbReference>
<keyword evidence="4 6" id="KW-0808">Transferase</keyword>
<comment type="caution">
    <text evidence="8">The sequence shown here is derived from an EMBL/GenBank/DDBJ whole genome shotgun (WGS) entry which is preliminary data.</text>
</comment>
<keyword evidence="9" id="KW-1185">Reference proteome</keyword>
<dbReference type="NCBIfam" id="NF004770">
    <property type="entry name" value="PRK06108.1"/>
    <property type="match status" value="1"/>
</dbReference>
<evidence type="ECO:0000313" key="8">
    <source>
        <dbReference type="EMBL" id="PMS15172.1"/>
    </source>
</evidence>
<evidence type="ECO:0000256" key="5">
    <source>
        <dbReference type="ARBA" id="ARBA00022898"/>
    </source>
</evidence>
<accession>A0A2N7VDE7</accession>
<dbReference type="Proteomes" id="UP000235616">
    <property type="component" value="Unassembled WGS sequence"/>
</dbReference>
<dbReference type="EMBL" id="PNYA01000034">
    <property type="protein sequence ID" value="PMS15172.1"/>
    <property type="molecule type" value="Genomic_DNA"/>
</dbReference>
<dbReference type="PROSITE" id="PS00105">
    <property type="entry name" value="AA_TRANSFER_CLASS_1"/>
    <property type="match status" value="1"/>
</dbReference>
<dbReference type="PANTHER" id="PTHR46383">
    <property type="entry name" value="ASPARTATE AMINOTRANSFERASE"/>
    <property type="match status" value="1"/>
</dbReference>
<protein>
    <recommendedName>
        <fullName evidence="6">Aminotransferase</fullName>
        <ecNumber evidence="6">2.6.1.-</ecNumber>
    </recommendedName>
</protein>
<gene>
    <name evidence="8" type="ORF">C0Z18_28035</name>
</gene>
<keyword evidence="5" id="KW-0663">Pyridoxal phosphate</keyword>
<comment type="similarity">
    <text evidence="2 6">Belongs to the class-I pyridoxal-phosphate-dependent aminotransferase family.</text>
</comment>
<dbReference type="AlphaFoldDB" id="A0A2N7VDE7"/>
<dbReference type="InterPro" id="IPR004839">
    <property type="entry name" value="Aminotransferase_I/II_large"/>
</dbReference>
<dbReference type="EC" id="2.6.1.-" evidence="6"/>
<evidence type="ECO:0000256" key="2">
    <source>
        <dbReference type="ARBA" id="ARBA00007441"/>
    </source>
</evidence>
<dbReference type="InterPro" id="IPR015422">
    <property type="entry name" value="PyrdxlP-dep_Trfase_small"/>
</dbReference>
<proteinExistence type="inferred from homology"/>
<dbReference type="InterPro" id="IPR004838">
    <property type="entry name" value="NHTrfase_class1_PyrdxlP-BS"/>
</dbReference>
<dbReference type="CDD" id="cd00609">
    <property type="entry name" value="AAT_like"/>
    <property type="match status" value="1"/>
</dbReference>
<evidence type="ECO:0000256" key="6">
    <source>
        <dbReference type="RuleBase" id="RU000481"/>
    </source>
</evidence>
<comment type="cofactor">
    <cofactor evidence="1 6">
        <name>pyridoxal 5'-phosphate</name>
        <dbReference type="ChEBI" id="CHEBI:597326"/>
    </cofactor>
</comment>
<reference evidence="8 9" key="1">
    <citation type="submission" date="2018-01" db="EMBL/GenBank/DDBJ databases">
        <title>Whole genome analyses suggest that Burkholderia sensu lato contains two further novel genera in the rhizoxinica-symbiotica group Mycetohabitans gen. nov., and Trinickia gen. nov.: implications for the evolution of diazotrophy and nodulation in the Burkholderiaceae.</title>
        <authorList>
            <person name="Estrada-de los Santos P."/>
            <person name="Palmer M."/>
            <person name="Chavez-Ramirez B."/>
            <person name="Beukes C."/>
            <person name="Steenkamp E.T."/>
            <person name="Hirsch A.M."/>
            <person name="Manyaka P."/>
            <person name="Maluk M."/>
            <person name="Lafos M."/>
            <person name="Crook M."/>
            <person name="Gross E."/>
            <person name="Simon M.F."/>
            <person name="Bueno dos Reis Junior F."/>
            <person name="Poole P.S."/>
            <person name="Venter S.N."/>
            <person name="James E.K."/>
        </authorList>
    </citation>
    <scope>NUCLEOTIDE SEQUENCE [LARGE SCALE GENOMIC DNA]</scope>
    <source>
        <strain evidence="8 9">GIMN1.004</strain>
    </source>
</reference>
<dbReference type="OrthoDB" id="9803354at2"/>
<feature type="domain" description="Aminotransferase class I/classII large" evidence="7">
    <location>
        <begin position="42"/>
        <end position="388"/>
    </location>
</feature>
<dbReference type="Gene3D" id="3.40.640.10">
    <property type="entry name" value="Type I PLP-dependent aspartate aminotransferase-like (Major domain)"/>
    <property type="match status" value="1"/>
</dbReference>
<dbReference type="InterPro" id="IPR050596">
    <property type="entry name" value="AspAT/PAT-like"/>
</dbReference>
<organism evidence="8 9">
    <name type="scientific">Trinickia dabaoshanensis</name>
    <dbReference type="NCBI Taxonomy" id="564714"/>
    <lineage>
        <taxon>Bacteria</taxon>
        <taxon>Pseudomonadati</taxon>
        <taxon>Pseudomonadota</taxon>
        <taxon>Betaproteobacteria</taxon>
        <taxon>Burkholderiales</taxon>
        <taxon>Burkholderiaceae</taxon>
        <taxon>Trinickia</taxon>
    </lineage>
</organism>
<dbReference type="GO" id="GO:0006520">
    <property type="term" value="P:amino acid metabolic process"/>
    <property type="evidence" value="ECO:0007669"/>
    <property type="project" value="InterPro"/>
</dbReference>
<dbReference type="InterPro" id="IPR015421">
    <property type="entry name" value="PyrdxlP-dep_Trfase_major"/>
</dbReference>
<evidence type="ECO:0000259" key="7">
    <source>
        <dbReference type="Pfam" id="PF00155"/>
    </source>
</evidence>
<keyword evidence="3 6" id="KW-0032">Aminotransferase</keyword>
<sequence>MTDRRFHPLQARAAIQDLAGSLIREVANSGMGRADVLPFWFGESDTATAAFIREEAARSLTQGETFYSQNLGRPYLREHIATYLSELHARPIGDERIAVTSSGVTALMIASELLLSPQDRVVAVTPLWPNICEIPKILGARVDRVPLCVSNGRWTLDLDRLLDVLTPDTRAVIVNSPNNPTGWTIDEQSVEAILSHCRKHGIWIICDDVYERLVYDENRRSAPSFLRHGEAGDRIISVNSFSKAWSMTGWRAGWMVVPDELTADLAKIIEYNFSCVFEPVQRAAAIALQRGEPEIARLRSRLSHTRTLLSQALQSLPGVQVPEAGGAMYVFFRLAGFDDSLDLAKKLVSEVGLGLAPGSAFGPEGDGWLRWCHAVSDDRKLLDGVDRLTRFLARA</sequence>
<dbReference type="RefSeq" id="WP_102648704.1">
    <property type="nucleotide sequence ID" value="NZ_PNYA01000034.1"/>
</dbReference>
<dbReference type="SUPFAM" id="SSF53383">
    <property type="entry name" value="PLP-dependent transferases"/>
    <property type="match status" value="1"/>
</dbReference>
<dbReference type="Pfam" id="PF00155">
    <property type="entry name" value="Aminotran_1_2"/>
    <property type="match status" value="1"/>
</dbReference>
<evidence type="ECO:0000256" key="3">
    <source>
        <dbReference type="ARBA" id="ARBA00022576"/>
    </source>
</evidence>
<evidence type="ECO:0000313" key="9">
    <source>
        <dbReference type="Proteomes" id="UP000235616"/>
    </source>
</evidence>
<dbReference type="GO" id="GO:0030170">
    <property type="term" value="F:pyridoxal phosphate binding"/>
    <property type="evidence" value="ECO:0007669"/>
    <property type="project" value="InterPro"/>
</dbReference>
<name>A0A2N7VDE7_9BURK</name>